<dbReference type="Proteomes" id="UP001469553">
    <property type="component" value="Unassembled WGS sequence"/>
</dbReference>
<evidence type="ECO:0000313" key="1">
    <source>
        <dbReference type="EMBL" id="MEQ2300263.1"/>
    </source>
</evidence>
<keyword evidence="2" id="KW-1185">Reference proteome</keyword>
<organism evidence="1 2">
    <name type="scientific">Ameca splendens</name>
    <dbReference type="NCBI Taxonomy" id="208324"/>
    <lineage>
        <taxon>Eukaryota</taxon>
        <taxon>Metazoa</taxon>
        <taxon>Chordata</taxon>
        <taxon>Craniata</taxon>
        <taxon>Vertebrata</taxon>
        <taxon>Euteleostomi</taxon>
        <taxon>Actinopterygii</taxon>
        <taxon>Neopterygii</taxon>
        <taxon>Teleostei</taxon>
        <taxon>Neoteleostei</taxon>
        <taxon>Acanthomorphata</taxon>
        <taxon>Ovalentaria</taxon>
        <taxon>Atherinomorphae</taxon>
        <taxon>Cyprinodontiformes</taxon>
        <taxon>Goodeidae</taxon>
        <taxon>Ameca</taxon>
    </lineage>
</organism>
<protein>
    <submittedName>
        <fullName evidence="1">Uncharacterized protein</fullName>
    </submittedName>
</protein>
<evidence type="ECO:0000313" key="2">
    <source>
        <dbReference type="Proteomes" id="UP001469553"/>
    </source>
</evidence>
<gene>
    <name evidence="1" type="ORF">AMECASPLE_023497</name>
</gene>
<dbReference type="EMBL" id="JAHRIP010049192">
    <property type="protein sequence ID" value="MEQ2300263.1"/>
    <property type="molecule type" value="Genomic_DNA"/>
</dbReference>
<sequence length="111" mass="12634">MFMVVVLLESEPPAQSEVFFSFKQDSSDFHYAKPIFMPTPDTTCSKFLFKLKSFHLPSCFCLPVCILIPVHQPEKISDSPTRAVDPCHNFKVIKDLLVVSLIKALSYYLFG</sequence>
<accession>A0ABV0Z249</accession>
<reference evidence="1 2" key="1">
    <citation type="submission" date="2021-06" db="EMBL/GenBank/DDBJ databases">
        <authorList>
            <person name="Palmer J.M."/>
        </authorList>
    </citation>
    <scope>NUCLEOTIDE SEQUENCE [LARGE SCALE GENOMIC DNA]</scope>
    <source>
        <strain evidence="1 2">AS_MEX2019</strain>
        <tissue evidence="1">Muscle</tissue>
    </source>
</reference>
<proteinExistence type="predicted"/>
<name>A0ABV0Z249_9TELE</name>
<comment type="caution">
    <text evidence="1">The sequence shown here is derived from an EMBL/GenBank/DDBJ whole genome shotgun (WGS) entry which is preliminary data.</text>
</comment>